<sequence length="119" mass="13091">MDRVSIRLAVSELPSLLMDVVREAFADQPDVSVEFLPDGDLGAAVDHARPDVMILGAAESDAHWDLLLEYPRMAVLTLSPDARDAWVCELQPHARPLGEVSLAGLRTAVREAAGRHRRR</sequence>
<accession>A0ABP6SZI9</accession>
<evidence type="ECO:0000313" key="1">
    <source>
        <dbReference type="EMBL" id="GAA3389396.1"/>
    </source>
</evidence>
<reference evidence="2" key="1">
    <citation type="journal article" date="2019" name="Int. J. Syst. Evol. Microbiol.">
        <title>The Global Catalogue of Microorganisms (GCM) 10K type strain sequencing project: providing services to taxonomists for standard genome sequencing and annotation.</title>
        <authorList>
            <consortium name="The Broad Institute Genomics Platform"/>
            <consortium name="The Broad Institute Genome Sequencing Center for Infectious Disease"/>
            <person name="Wu L."/>
            <person name="Ma J."/>
        </authorList>
    </citation>
    <scope>NUCLEOTIDE SEQUENCE [LARGE SCALE GENOMIC DNA]</scope>
    <source>
        <strain evidence="2">JCM 9458</strain>
    </source>
</reference>
<protein>
    <submittedName>
        <fullName evidence="1">Uncharacterized protein</fullName>
    </submittedName>
</protein>
<organism evidence="1 2">
    <name type="scientific">Cryptosporangium minutisporangium</name>
    <dbReference type="NCBI Taxonomy" id="113569"/>
    <lineage>
        <taxon>Bacteria</taxon>
        <taxon>Bacillati</taxon>
        <taxon>Actinomycetota</taxon>
        <taxon>Actinomycetes</taxon>
        <taxon>Cryptosporangiales</taxon>
        <taxon>Cryptosporangiaceae</taxon>
        <taxon>Cryptosporangium</taxon>
    </lineage>
</organism>
<dbReference type="EMBL" id="BAAAYN010000024">
    <property type="protein sequence ID" value="GAA3389396.1"/>
    <property type="molecule type" value="Genomic_DNA"/>
</dbReference>
<keyword evidence="2" id="KW-1185">Reference proteome</keyword>
<evidence type="ECO:0000313" key="2">
    <source>
        <dbReference type="Proteomes" id="UP001501676"/>
    </source>
</evidence>
<name>A0ABP6SZI9_9ACTN</name>
<dbReference type="Proteomes" id="UP001501676">
    <property type="component" value="Unassembled WGS sequence"/>
</dbReference>
<gene>
    <name evidence="1" type="ORF">GCM10020369_39340</name>
</gene>
<proteinExistence type="predicted"/>
<comment type="caution">
    <text evidence="1">The sequence shown here is derived from an EMBL/GenBank/DDBJ whole genome shotgun (WGS) entry which is preliminary data.</text>
</comment>